<feature type="region of interest" description="Disordered" evidence="1">
    <location>
        <begin position="68"/>
        <end position="102"/>
    </location>
</feature>
<gene>
    <name evidence="2" type="ORF">BROSI_A3452</name>
</gene>
<dbReference type="Proteomes" id="UP000032309">
    <property type="component" value="Unassembled WGS sequence"/>
</dbReference>
<dbReference type="EMBL" id="BAFN01000001">
    <property type="protein sequence ID" value="GAN34908.1"/>
    <property type="molecule type" value="Genomic_DNA"/>
</dbReference>
<evidence type="ECO:0000313" key="3">
    <source>
        <dbReference type="Proteomes" id="UP000032309"/>
    </source>
</evidence>
<evidence type="ECO:0000313" key="2">
    <source>
        <dbReference type="EMBL" id="GAN34908.1"/>
    </source>
</evidence>
<proteinExistence type="predicted"/>
<protein>
    <submittedName>
        <fullName evidence="2">Pseudouridylate synthases 23S rRNA-specific</fullName>
    </submittedName>
</protein>
<accession>A0ABQ0K1U0</accession>
<comment type="caution">
    <text evidence="2">The sequence shown here is derived from an EMBL/GenBank/DDBJ whole genome shotgun (WGS) entry which is preliminary data.</text>
</comment>
<organism evidence="2 3">
    <name type="scientific">Candidatus Brocadia sinica JPN1</name>
    <dbReference type="NCBI Taxonomy" id="1197129"/>
    <lineage>
        <taxon>Bacteria</taxon>
        <taxon>Pseudomonadati</taxon>
        <taxon>Planctomycetota</taxon>
        <taxon>Candidatus Brocadiia</taxon>
        <taxon>Candidatus Brocadiales</taxon>
        <taxon>Candidatus Brocadiaceae</taxon>
        <taxon>Candidatus Brocadia</taxon>
    </lineage>
</organism>
<sequence length="102" mass="11475">MGMAKGAKCESEICKLKDKSLSFLKRIKAHCLDCVGTRQEVKSCTGKLLFEDRLCYLHPYRFGHNPRQRGIGNPRFAKKPQRNDMFSGVKNVSELTGSGLGR</sequence>
<evidence type="ECO:0000256" key="1">
    <source>
        <dbReference type="SAM" id="MobiDB-lite"/>
    </source>
</evidence>
<name>A0ABQ0K1U0_9BACT</name>
<keyword evidence="3" id="KW-1185">Reference proteome</keyword>
<reference evidence="3" key="1">
    <citation type="journal article" date="2015" name="Genome Announc.">
        <title>Draft Genome Sequence of an Anaerobic Ammonium-Oxidizing Bacterium, "Candidatus Brocadia sinica".</title>
        <authorList>
            <person name="Oshiki M."/>
            <person name="Shinyako-Hata K."/>
            <person name="Satoh H."/>
            <person name="Okabe S."/>
        </authorList>
    </citation>
    <scope>NUCLEOTIDE SEQUENCE [LARGE SCALE GENOMIC DNA]</scope>
    <source>
        <strain evidence="3">JPN1</strain>
    </source>
</reference>